<sequence length="340" mass="37629">MAQKQVSIREIAELSGVSVATVSRVINNNGRFSETTRQKVMAVIREQGYETNAMAKGLRMRKSNTVGIVVPDLNNSFFADLVEKIEQQLFETGYSTIICDTARDPYKEAGYLKMLEAKLVDGLIVISGLKEFDSQQLSRHVPIVCIDRKPNTNKIKYIGSDHYKGAQLATEKLISAKTNPVLLAGSRDSPSLIDRIKGYQDTLSKNELPADNTSVIRLTEEEEQTPDTRRSALREILRKLMTKSQPPIGIFAVSDTLAADVLIAAHSMFISVPSDLKVIGFDDAPIARYCYPELTTIRQNTDEIAVRATSYLVSAIQGKTEQNSSINKLVDVSLVNRSTV</sequence>
<reference evidence="6 7" key="1">
    <citation type="journal article" date="2015" name="Genome Announc.">
        <title>Expanding the biotechnology potential of lactobacilli through comparative genomics of 213 strains and associated genera.</title>
        <authorList>
            <person name="Sun Z."/>
            <person name="Harris H.M."/>
            <person name="McCann A."/>
            <person name="Guo C."/>
            <person name="Argimon S."/>
            <person name="Zhang W."/>
            <person name="Yang X."/>
            <person name="Jeffery I.B."/>
            <person name="Cooney J.C."/>
            <person name="Kagawa T.F."/>
            <person name="Liu W."/>
            <person name="Song Y."/>
            <person name="Salvetti E."/>
            <person name="Wrobel A."/>
            <person name="Rasinkangas P."/>
            <person name="Parkhill J."/>
            <person name="Rea M.C."/>
            <person name="O'Sullivan O."/>
            <person name="Ritari J."/>
            <person name="Douillard F.P."/>
            <person name="Paul Ross R."/>
            <person name="Yang R."/>
            <person name="Briner A.E."/>
            <person name="Felis G.E."/>
            <person name="de Vos W.M."/>
            <person name="Barrangou R."/>
            <person name="Klaenhammer T.R."/>
            <person name="Caufield P.W."/>
            <person name="Cui Y."/>
            <person name="Zhang H."/>
            <person name="O'Toole P.W."/>
        </authorList>
    </citation>
    <scope>NUCLEOTIDE SEQUENCE [LARGE SCALE GENOMIC DNA]</scope>
    <source>
        <strain evidence="6 7">DSM 17757</strain>
    </source>
</reference>
<dbReference type="GO" id="GO:0003700">
    <property type="term" value="F:DNA-binding transcription factor activity"/>
    <property type="evidence" value="ECO:0007669"/>
    <property type="project" value="TreeGrafter"/>
</dbReference>
<dbReference type="InterPro" id="IPR000843">
    <property type="entry name" value="HTH_LacI"/>
</dbReference>
<dbReference type="RefSeq" id="WP_057751654.1">
    <property type="nucleotide sequence ID" value="NZ_BJVH01000008.1"/>
</dbReference>
<keyword evidence="7" id="KW-1185">Reference proteome</keyword>
<dbReference type="SUPFAM" id="SSF53822">
    <property type="entry name" value="Periplasmic binding protein-like I"/>
    <property type="match status" value="1"/>
</dbReference>
<protein>
    <submittedName>
        <fullName evidence="6">LacI family transcription regulator</fullName>
    </submittedName>
</protein>
<dbReference type="EMBL" id="JQBR01000008">
    <property type="protein sequence ID" value="KRN65506.1"/>
    <property type="molecule type" value="Genomic_DNA"/>
</dbReference>
<comment type="caution">
    <text evidence="6">The sequence shown here is derived from an EMBL/GenBank/DDBJ whole genome shotgun (WGS) entry which is preliminary data.</text>
</comment>
<dbReference type="SUPFAM" id="SSF47413">
    <property type="entry name" value="lambda repressor-like DNA-binding domains"/>
    <property type="match status" value="1"/>
</dbReference>
<feature type="domain" description="HTH lacI-type" evidence="5">
    <location>
        <begin position="6"/>
        <end position="60"/>
    </location>
</feature>
<keyword evidence="4" id="KW-0804">Transcription</keyword>
<dbReference type="SMART" id="SM00354">
    <property type="entry name" value="HTH_LACI"/>
    <property type="match status" value="1"/>
</dbReference>
<dbReference type="PROSITE" id="PS00356">
    <property type="entry name" value="HTH_LACI_1"/>
    <property type="match status" value="1"/>
</dbReference>
<dbReference type="PROSITE" id="PS50932">
    <property type="entry name" value="HTH_LACI_2"/>
    <property type="match status" value="1"/>
</dbReference>
<dbReference type="Gene3D" id="1.10.260.40">
    <property type="entry name" value="lambda repressor-like DNA-binding domains"/>
    <property type="match status" value="1"/>
</dbReference>
<evidence type="ECO:0000256" key="1">
    <source>
        <dbReference type="ARBA" id="ARBA00022491"/>
    </source>
</evidence>
<keyword evidence="3" id="KW-0238">DNA-binding</keyword>
<dbReference type="STRING" id="319652.IV80_GL001787"/>
<dbReference type="AlphaFoldDB" id="A0A0R2IKF6"/>
<evidence type="ECO:0000256" key="3">
    <source>
        <dbReference type="ARBA" id="ARBA00023125"/>
    </source>
</evidence>
<evidence type="ECO:0000256" key="2">
    <source>
        <dbReference type="ARBA" id="ARBA00023015"/>
    </source>
</evidence>
<dbReference type="GO" id="GO:0000976">
    <property type="term" value="F:transcription cis-regulatory region binding"/>
    <property type="evidence" value="ECO:0007669"/>
    <property type="project" value="TreeGrafter"/>
</dbReference>
<evidence type="ECO:0000256" key="4">
    <source>
        <dbReference type="ARBA" id="ARBA00023163"/>
    </source>
</evidence>
<dbReference type="PATRIC" id="fig|319652.3.peg.1814"/>
<dbReference type="InterPro" id="IPR046335">
    <property type="entry name" value="LacI/GalR-like_sensor"/>
</dbReference>
<organism evidence="6 7">
    <name type="scientific">Pediococcus cellicola</name>
    <dbReference type="NCBI Taxonomy" id="319652"/>
    <lineage>
        <taxon>Bacteria</taxon>
        <taxon>Bacillati</taxon>
        <taxon>Bacillota</taxon>
        <taxon>Bacilli</taxon>
        <taxon>Lactobacillales</taxon>
        <taxon>Lactobacillaceae</taxon>
        <taxon>Pediococcus</taxon>
    </lineage>
</organism>
<name>A0A0R2IKF6_9LACO</name>
<gene>
    <name evidence="6" type="ORF">IV80_GL001787</name>
</gene>
<accession>A0A0R2IKF6</accession>
<keyword evidence="2" id="KW-0805">Transcription regulation</keyword>
<dbReference type="InterPro" id="IPR028082">
    <property type="entry name" value="Peripla_BP_I"/>
</dbReference>
<evidence type="ECO:0000313" key="6">
    <source>
        <dbReference type="EMBL" id="KRN65506.1"/>
    </source>
</evidence>
<dbReference type="Proteomes" id="UP000051568">
    <property type="component" value="Unassembled WGS sequence"/>
</dbReference>
<dbReference type="Gene3D" id="3.40.50.2300">
    <property type="match status" value="2"/>
</dbReference>
<dbReference type="Pfam" id="PF00356">
    <property type="entry name" value="LacI"/>
    <property type="match status" value="1"/>
</dbReference>
<dbReference type="PANTHER" id="PTHR30146">
    <property type="entry name" value="LACI-RELATED TRANSCRIPTIONAL REPRESSOR"/>
    <property type="match status" value="1"/>
</dbReference>
<dbReference type="Pfam" id="PF13377">
    <property type="entry name" value="Peripla_BP_3"/>
    <property type="match status" value="1"/>
</dbReference>
<dbReference type="PANTHER" id="PTHR30146:SF95">
    <property type="entry name" value="RIBOSE OPERON REPRESSOR"/>
    <property type="match status" value="1"/>
</dbReference>
<dbReference type="OrthoDB" id="9796186at2"/>
<proteinExistence type="predicted"/>
<keyword evidence="1" id="KW-0678">Repressor</keyword>
<dbReference type="InterPro" id="IPR010982">
    <property type="entry name" value="Lambda_DNA-bd_dom_sf"/>
</dbReference>
<dbReference type="CDD" id="cd06291">
    <property type="entry name" value="PBP1_Qymf-like"/>
    <property type="match status" value="1"/>
</dbReference>
<dbReference type="CDD" id="cd01392">
    <property type="entry name" value="HTH_LacI"/>
    <property type="match status" value="1"/>
</dbReference>
<evidence type="ECO:0000259" key="5">
    <source>
        <dbReference type="PROSITE" id="PS50932"/>
    </source>
</evidence>
<evidence type="ECO:0000313" key="7">
    <source>
        <dbReference type="Proteomes" id="UP000051568"/>
    </source>
</evidence>